<protein>
    <recommendedName>
        <fullName evidence="11">SBP-type domain-containing protein</fullName>
    </recommendedName>
</protein>
<dbReference type="FunFam" id="4.10.1100.10:FF:000001">
    <property type="entry name" value="Squamosa promoter-binding-like protein 14"/>
    <property type="match status" value="1"/>
</dbReference>
<comment type="subcellular location">
    <subcellularLocation>
        <location evidence="1">Nucleus</location>
    </subcellularLocation>
</comment>
<evidence type="ECO:0000256" key="9">
    <source>
        <dbReference type="PROSITE-ProRule" id="PRU00470"/>
    </source>
</evidence>
<evidence type="ECO:0000256" key="10">
    <source>
        <dbReference type="SAM" id="MobiDB-lite"/>
    </source>
</evidence>
<dbReference type="SUPFAM" id="SSF103612">
    <property type="entry name" value="SBT domain"/>
    <property type="match status" value="1"/>
</dbReference>
<feature type="region of interest" description="Disordered" evidence="10">
    <location>
        <begin position="263"/>
        <end position="286"/>
    </location>
</feature>
<evidence type="ECO:0000256" key="2">
    <source>
        <dbReference type="ARBA" id="ARBA00022723"/>
    </source>
</evidence>
<dbReference type="InterPro" id="IPR004333">
    <property type="entry name" value="SBP_dom"/>
</dbReference>
<evidence type="ECO:0000256" key="4">
    <source>
        <dbReference type="ARBA" id="ARBA00022833"/>
    </source>
</evidence>
<dbReference type="PANTHER" id="PTHR31251:SF114">
    <property type="entry name" value="SQUAMOSA PROMOTER-BINDING-LIKE PROTEIN 10"/>
    <property type="match status" value="1"/>
</dbReference>
<feature type="compositionally biased region" description="Polar residues" evidence="10">
    <location>
        <begin position="274"/>
        <end position="286"/>
    </location>
</feature>
<accession>B4G0J4</accession>
<evidence type="ECO:0000256" key="5">
    <source>
        <dbReference type="ARBA" id="ARBA00023015"/>
    </source>
</evidence>
<keyword evidence="4" id="KW-0862">Zinc</keyword>
<dbReference type="Gene3D" id="4.10.1100.10">
    <property type="entry name" value="Transcription factor, SBP-box domain"/>
    <property type="match status" value="1"/>
</dbReference>
<keyword evidence="8" id="KW-0539">Nucleus</keyword>
<evidence type="ECO:0000256" key="1">
    <source>
        <dbReference type="ARBA" id="ARBA00004123"/>
    </source>
</evidence>
<feature type="domain" description="SBP-type" evidence="11">
    <location>
        <begin position="49"/>
        <end position="126"/>
    </location>
</feature>
<evidence type="ECO:0000259" key="11">
    <source>
        <dbReference type="PROSITE" id="PS51141"/>
    </source>
</evidence>
<sequence>MPMPMPMPLPMQMPVPGDHVYHPALGTMVKREGGGADGGRIGGAHQHQVPRCQAEGCKADLSGAKHYHRRHKVCEYHAKASVVAANGKQQHFCQQCSRFHVLSEFDEVKRSCRKRLAEHNRRRRKPATTASSKDAASPPAANKKTNGGSITCSYSTENKNDDLSCRAKSTMSSNTSSVISCQLDQPGNKHQLARPTLTLGASQDNKDHQQQLSTMLHVQAAGGYHHQEQQHFITSLQVHNNGGSGNNNNNNIILSCSSVCSSLPPPPSAPNGEVSDQNTAANNGNGNMHNLFEVDFM</sequence>
<organism evidence="12">
    <name type="scientific">Zea mays</name>
    <name type="common">Maize</name>
    <dbReference type="NCBI Taxonomy" id="4577"/>
    <lineage>
        <taxon>Eukaryota</taxon>
        <taxon>Viridiplantae</taxon>
        <taxon>Streptophyta</taxon>
        <taxon>Embryophyta</taxon>
        <taxon>Tracheophyta</taxon>
        <taxon>Spermatophyta</taxon>
        <taxon>Magnoliopsida</taxon>
        <taxon>Liliopsida</taxon>
        <taxon>Poales</taxon>
        <taxon>Poaceae</taxon>
        <taxon>PACMAD clade</taxon>
        <taxon>Panicoideae</taxon>
        <taxon>Andropogonodae</taxon>
        <taxon>Andropogoneae</taxon>
        <taxon>Tripsacinae</taxon>
        <taxon>Zea</taxon>
    </lineage>
</organism>
<evidence type="ECO:0000256" key="8">
    <source>
        <dbReference type="ARBA" id="ARBA00023242"/>
    </source>
</evidence>
<keyword evidence="3 9" id="KW-0863">Zinc-finger</keyword>
<keyword evidence="7" id="KW-0804">Transcription</keyword>
<dbReference type="PANTHER" id="PTHR31251">
    <property type="entry name" value="SQUAMOSA PROMOTER-BINDING-LIKE PROTEIN 4"/>
    <property type="match status" value="1"/>
</dbReference>
<dbReference type="GO" id="GO:0005634">
    <property type="term" value="C:nucleus"/>
    <property type="evidence" value="ECO:0007669"/>
    <property type="project" value="UniProtKB-SubCell"/>
</dbReference>
<dbReference type="AlphaFoldDB" id="B4G0J4"/>
<dbReference type="ExpressionAtlas" id="B4G0J4">
    <property type="expression patterns" value="baseline and differential"/>
</dbReference>
<dbReference type="InterPro" id="IPR044817">
    <property type="entry name" value="SBP-like"/>
</dbReference>
<evidence type="ECO:0000256" key="3">
    <source>
        <dbReference type="ARBA" id="ARBA00022771"/>
    </source>
</evidence>
<dbReference type="EMBL" id="BT042882">
    <property type="protein sequence ID" value="ACF87887.1"/>
    <property type="molecule type" value="mRNA"/>
</dbReference>
<dbReference type="InterPro" id="IPR036893">
    <property type="entry name" value="SBP_sf"/>
</dbReference>
<reference evidence="12" key="1">
    <citation type="journal article" date="2009" name="PLoS Genet.">
        <title>Sequencing, mapping, and analysis of 27,455 maize full-length cDNAs.</title>
        <authorList>
            <person name="Soderlund C."/>
            <person name="Descour A."/>
            <person name="Kudrna D."/>
            <person name="Bomhoff M."/>
            <person name="Boyd L."/>
            <person name="Currie J."/>
            <person name="Angelova A."/>
            <person name="Collura K."/>
            <person name="Wissotski M."/>
            <person name="Ashley E."/>
            <person name="Morrow D."/>
            <person name="Fernandes J."/>
            <person name="Walbot V."/>
            <person name="Yu Y."/>
        </authorList>
    </citation>
    <scope>NUCLEOTIDE SEQUENCE</scope>
    <source>
        <strain evidence="12">B73</strain>
    </source>
</reference>
<dbReference type="Pfam" id="PF03110">
    <property type="entry name" value="SBP"/>
    <property type="match status" value="1"/>
</dbReference>
<feature type="region of interest" description="Disordered" evidence="10">
    <location>
        <begin position="116"/>
        <end position="153"/>
    </location>
</feature>
<feature type="compositionally biased region" description="Low complexity" evidence="10">
    <location>
        <begin position="127"/>
        <end position="144"/>
    </location>
</feature>
<proteinExistence type="evidence at transcript level"/>
<evidence type="ECO:0000256" key="7">
    <source>
        <dbReference type="ARBA" id="ARBA00023163"/>
    </source>
</evidence>
<keyword evidence="2" id="KW-0479">Metal-binding</keyword>
<dbReference type="GO" id="GO:0008270">
    <property type="term" value="F:zinc ion binding"/>
    <property type="evidence" value="ECO:0007669"/>
    <property type="project" value="UniProtKB-KW"/>
</dbReference>
<dbReference type="PROSITE" id="PS51141">
    <property type="entry name" value="ZF_SBP"/>
    <property type="match status" value="1"/>
</dbReference>
<keyword evidence="5" id="KW-0805">Transcription regulation</keyword>
<evidence type="ECO:0000313" key="12">
    <source>
        <dbReference type="EMBL" id="ACF87887.1"/>
    </source>
</evidence>
<dbReference type="GO" id="GO:0003677">
    <property type="term" value="F:DNA binding"/>
    <property type="evidence" value="ECO:0007669"/>
    <property type="project" value="UniProtKB-KW"/>
</dbReference>
<name>B4G0J4_MAIZE</name>
<keyword evidence="6" id="KW-0238">DNA-binding</keyword>
<evidence type="ECO:0000256" key="6">
    <source>
        <dbReference type="ARBA" id="ARBA00023125"/>
    </source>
</evidence>